<dbReference type="PANTHER" id="PTHR33352">
    <property type="entry name" value="SLR1095 PROTEIN"/>
    <property type="match status" value="1"/>
</dbReference>
<reference evidence="3" key="2">
    <citation type="journal article" date="2021" name="Mar. Drugs">
        <title>Genome Reduction and Secondary Metabolism of the Marine Sponge-Associated Cyanobacterium Leptothoe.</title>
        <authorList>
            <person name="Konstantinou D."/>
            <person name="Popin R.V."/>
            <person name="Fewer D.P."/>
            <person name="Sivonen K."/>
            <person name="Gkelis S."/>
        </authorList>
    </citation>
    <scope>NUCLEOTIDE SEQUENCE</scope>
    <source>
        <strain evidence="3">TAU-MAC 1115</strain>
    </source>
</reference>
<dbReference type="Gene3D" id="3.90.1570.10">
    <property type="entry name" value="tt1808, chain A"/>
    <property type="match status" value="1"/>
</dbReference>
<evidence type="ECO:0000313" key="3">
    <source>
        <dbReference type="EMBL" id="MBT9316084.1"/>
    </source>
</evidence>
<sequence>MVQSDLRTYLPPSTELPDSDDIPVDNEDQNLIPNVLLFLLNFIWAKRQDWYFGIDMGIYHTTGVHPRVPVVPDGFLSLNVERRKDGQSRRSYVTWEENDIVPTLALEIVSWTPGGEYTEKLETYRKLGVLYYLIYNPNHWQRDGHQPFELYKLIDNTYQLQLGEPFWMPEVNLAIGRYQGAAGGIQQELLGWFDAQGKRYLTPEEKAERLAVRLRELGEDPDLL</sequence>
<dbReference type="EMBL" id="JADOES010000020">
    <property type="protein sequence ID" value="MBT9316084.1"/>
    <property type="molecule type" value="Genomic_DNA"/>
</dbReference>
<name>A0A947DG85_9CYAN</name>
<dbReference type="InterPro" id="IPR012296">
    <property type="entry name" value="Nuclease_put_TT1808"/>
</dbReference>
<dbReference type="InterPro" id="IPR011335">
    <property type="entry name" value="Restrct_endonuc-II-like"/>
</dbReference>
<dbReference type="InterPro" id="IPR008538">
    <property type="entry name" value="Uma2"/>
</dbReference>
<dbReference type="AlphaFoldDB" id="A0A947DG85"/>
<gene>
    <name evidence="3" type="ORF">IXB50_11700</name>
</gene>
<keyword evidence="3" id="KW-0540">Nuclease</keyword>
<reference evidence="3" key="1">
    <citation type="submission" date="2020-11" db="EMBL/GenBank/DDBJ databases">
        <authorList>
            <person name="Konstantinou D."/>
            <person name="Gkelis S."/>
            <person name="Popin R."/>
            <person name="Fewer D."/>
            <person name="Sivonen K."/>
        </authorList>
    </citation>
    <scope>NUCLEOTIDE SEQUENCE</scope>
    <source>
        <strain evidence="3">TAU-MAC 1115</strain>
    </source>
</reference>
<feature type="region of interest" description="Disordered" evidence="1">
    <location>
        <begin position="1"/>
        <end position="22"/>
    </location>
</feature>
<dbReference type="GO" id="GO:0004519">
    <property type="term" value="F:endonuclease activity"/>
    <property type="evidence" value="ECO:0007669"/>
    <property type="project" value="UniProtKB-KW"/>
</dbReference>
<evidence type="ECO:0000313" key="4">
    <source>
        <dbReference type="Proteomes" id="UP000717364"/>
    </source>
</evidence>
<organism evidence="3 4">
    <name type="scientific">Leptothoe spongobia TAU-MAC 1115</name>
    <dbReference type="NCBI Taxonomy" id="1967444"/>
    <lineage>
        <taxon>Bacteria</taxon>
        <taxon>Bacillati</taxon>
        <taxon>Cyanobacteriota</taxon>
        <taxon>Cyanophyceae</taxon>
        <taxon>Nodosilineales</taxon>
        <taxon>Cymatolegaceae</taxon>
        <taxon>Leptothoe</taxon>
        <taxon>Leptothoe spongobia</taxon>
    </lineage>
</organism>
<dbReference type="Pfam" id="PF05685">
    <property type="entry name" value="Uma2"/>
    <property type="match status" value="1"/>
</dbReference>
<keyword evidence="3" id="KW-0378">Hydrolase</keyword>
<feature type="domain" description="Putative restriction endonuclease" evidence="2">
    <location>
        <begin position="36"/>
        <end position="163"/>
    </location>
</feature>
<keyword evidence="4" id="KW-1185">Reference proteome</keyword>
<keyword evidence="3" id="KW-0255">Endonuclease</keyword>
<protein>
    <submittedName>
        <fullName evidence="3">Uma2 family endonuclease</fullName>
    </submittedName>
</protein>
<evidence type="ECO:0000259" key="2">
    <source>
        <dbReference type="Pfam" id="PF05685"/>
    </source>
</evidence>
<dbReference type="Proteomes" id="UP000717364">
    <property type="component" value="Unassembled WGS sequence"/>
</dbReference>
<dbReference type="RefSeq" id="WP_215609150.1">
    <property type="nucleotide sequence ID" value="NZ_JADOES010000020.1"/>
</dbReference>
<comment type="caution">
    <text evidence="3">The sequence shown here is derived from an EMBL/GenBank/DDBJ whole genome shotgun (WGS) entry which is preliminary data.</text>
</comment>
<proteinExistence type="predicted"/>
<accession>A0A947DG85</accession>
<dbReference type="PANTHER" id="PTHR33352:SF3">
    <property type="entry name" value="SLR1612 PROTEIN"/>
    <property type="match status" value="1"/>
</dbReference>
<dbReference type="SUPFAM" id="SSF52980">
    <property type="entry name" value="Restriction endonuclease-like"/>
    <property type="match status" value="1"/>
</dbReference>
<evidence type="ECO:0000256" key="1">
    <source>
        <dbReference type="SAM" id="MobiDB-lite"/>
    </source>
</evidence>